<dbReference type="InterPro" id="IPR002818">
    <property type="entry name" value="DJ-1/PfpI"/>
</dbReference>
<dbReference type="InterPro" id="IPR029062">
    <property type="entry name" value="Class_I_gatase-like"/>
</dbReference>
<dbReference type="PANTHER" id="PTHR42733">
    <property type="entry name" value="DJ-1 PROTEIN"/>
    <property type="match status" value="1"/>
</dbReference>
<dbReference type="Proteomes" id="UP000594263">
    <property type="component" value="Unplaced"/>
</dbReference>
<protein>
    <recommendedName>
        <fullName evidence="2">DJ-1/PfpI domain-containing protein</fullName>
    </recommendedName>
</protein>
<dbReference type="PANTHER" id="PTHR42733:SF2">
    <property type="entry name" value="DJ-1_THIJ_PFPI FAMILY PROTEIN"/>
    <property type="match status" value="1"/>
</dbReference>
<evidence type="ECO:0000313" key="4">
    <source>
        <dbReference type="Proteomes" id="UP000594263"/>
    </source>
</evidence>
<proteinExistence type="inferred from homology"/>
<evidence type="ECO:0000313" key="3">
    <source>
        <dbReference type="EnsemblPlants" id="Kaladp1222s0043.1.v1.1"/>
    </source>
</evidence>
<feature type="domain" description="DJ-1/PfpI" evidence="2">
    <location>
        <begin position="8"/>
        <end position="137"/>
    </location>
</feature>
<dbReference type="Pfam" id="PF01965">
    <property type="entry name" value="DJ-1_PfpI"/>
    <property type="match status" value="1"/>
</dbReference>
<dbReference type="EnsemblPlants" id="Kaladp1222s0043.1.v1.1">
    <property type="protein sequence ID" value="Kaladp1222s0043.1.v1.1"/>
    <property type="gene ID" value="Kaladp1222s0043.v1.1"/>
</dbReference>
<dbReference type="InterPro" id="IPR006286">
    <property type="entry name" value="C56_PfpI-like"/>
</dbReference>
<dbReference type="OMA" id="CESDYME"/>
<dbReference type="Gramene" id="Kaladp1222s0043.1.v1.1">
    <property type="protein sequence ID" value="Kaladp1222s0043.1.v1.1"/>
    <property type="gene ID" value="Kaladp1222s0043.v1.1"/>
</dbReference>
<keyword evidence="4" id="KW-1185">Reference proteome</keyword>
<dbReference type="Gene3D" id="3.40.50.880">
    <property type="match status" value="1"/>
</dbReference>
<organism evidence="3 4">
    <name type="scientific">Kalanchoe fedtschenkoi</name>
    <name type="common">Lavender scallops</name>
    <name type="synonym">South American air plant</name>
    <dbReference type="NCBI Taxonomy" id="63787"/>
    <lineage>
        <taxon>Eukaryota</taxon>
        <taxon>Viridiplantae</taxon>
        <taxon>Streptophyta</taxon>
        <taxon>Embryophyta</taxon>
        <taxon>Tracheophyta</taxon>
        <taxon>Spermatophyta</taxon>
        <taxon>Magnoliopsida</taxon>
        <taxon>eudicotyledons</taxon>
        <taxon>Gunneridae</taxon>
        <taxon>Pentapetalae</taxon>
        <taxon>Saxifragales</taxon>
        <taxon>Crassulaceae</taxon>
        <taxon>Kalanchoe</taxon>
    </lineage>
</organism>
<reference evidence="3" key="1">
    <citation type="submission" date="2021-01" db="UniProtKB">
        <authorList>
            <consortium name="EnsemblPlants"/>
        </authorList>
    </citation>
    <scope>IDENTIFICATION</scope>
</reference>
<comment type="similarity">
    <text evidence="1">Belongs to the peptidase C56 family.</text>
</comment>
<evidence type="ECO:0000256" key="1">
    <source>
        <dbReference type="ARBA" id="ARBA00008542"/>
    </source>
</evidence>
<accession>A0A7N1A9U0</accession>
<dbReference type="SUPFAM" id="SSF52317">
    <property type="entry name" value="Class I glutamine amidotransferase-like"/>
    <property type="match status" value="1"/>
</dbReference>
<dbReference type="AlphaFoldDB" id="A0A7N1A9U0"/>
<name>A0A7N1A9U0_KALFE</name>
<sequence>MASRKSQKSALILCGDYVEDYEVMVLFQALQAYGIKVDAVCPGKKSGDVCRTAVHQLSQHLQTYSESRGHNFALNATFDEIDASRYDGLVLPGGRAPEYLALDKSVQELVAEFSNSGKPIASVCHGQLILAAAGALQA</sequence>
<evidence type="ECO:0000259" key="2">
    <source>
        <dbReference type="Pfam" id="PF01965"/>
    </source>
</evidence>